<protein>
    <submittedName>
        <fullName evidence="6">Sugar-binding domain-containing protein</fullName>
    </submittedName>
</protein>
<name>A0A0R1ET81_LACZE</name>
<dbReference type="GO" id="GO:0003700">
    <property type="term" value="F:DNA-binding transcription factor activity"/>
    <property type="evidence" value="ECO:0007669"/>
    <property type="project" value="InterPro"/>
</dbReference>
<evidence type="ECO:0000259" key="5">
    <source>
        <dbReference type="PROSITE" id="PS50943"/>
    </source>
</evidence>
<dbReference type="InterPro" id="IPR001387">
    <property type="entry name" value="Cro/C1-type_HTH"/>
</dbReference>
<evidence type="ECO:0000313" key="7">
    <source>
        <dbReference type="Proteomes" id="UP000051984"/>
    </source>
</evidence>
<dbReference type="SUPFAM" id="SSF47413">
    <property type="entry name" value="lambda repressor-like DNA-binding domains"/>
    <property type="match status" value="1"/>
</dbReference>
<dbReference type="GO" id="GO:0030246">
    <property type="term" value="F:carbohydrate binding"/>
    <property type="evidence" value="ECO:0007669"/>
    <property type="project" value="InterPro"/>
</dbReference>
<dbReference type="SUPFAM" id="SSF100950">
    <property type="entry name" value="NagB/RpiA/CoA transferase-like"/>
    <property type="match status" value="1"/>
</dbReference>
<dbReference type="eggNOG" id="COG2390">
    <property type="taxonomic scope" value="Bacteria"/>
</dbReference>
<organism evidence="6 7">
    <name type="scientific">Lacticaseibacillus zeae DSM 20178 = KCTC 3804</name>
    <dbReference type="NCBI Taxonomy" id="1423816"/>
    <lineage>
        <taxon>Bacteria</taxon>
        <taxon>Bacillati</taxon>
        <taxon>Bacillota</taxon>
        <taxon>Bacilli</taxon>
        <taxon>Lactobacillales</taxon>
        <taxon>Lactobacillaceae</taxon>
        <taxon>Lacticaseibacillus</taxon>
    </lineage>
</organism>
<dbReference type="InterPro" id="IPR007630">
    <property type="entry name" value="RNA_pol_sigma70_r4"/>
</dbReference>
<dbReference type="Pfam" id="PF04198">
    <property type="entry name" value="Sugar-bind"/>
    <property type="match status" value="1"/>
</dbReference>
<evidence type="ECO:0000256" key="4">
    <source>
        <dbReference type="ARBA" id="ARBA00023163"/>
    </source>
</evidence>
<reference evidence="6 7" key="1">
    <citation type="journal article" date="2015" name="Genome Announc.">
        <title>Expanding the biotechnology potential of lactobacilli through comparative genomics of 213 strains and associated genera.</title>
        <authorList>
            <person name="Sun Z."/>
            <person name="Harris H.M."/>
            <person name="McCann A."/>
            <person name="Guo C."/>
            <person name="Argimon S."/>
            <person name="Zhang W."/>
            <person name="Yang X."/>
            <person name="Jeffery I.B."/>
            <person name="Cooney J.C."/>
            <person name="Kagawa T.F."/>
            <person name="Liu W."/>
            <person name="Song Y."/>
            <person name="Salvetti E."/>
            <person name="Wrobel A."/>
            <person name="Rasinkangas P."/>
            <person name="Parkhill J."/>
            <person name="Rea M.C."/>
            <person name="O'Sullivan O."/>
            <person name="Ritari J."/>
            <person name="Douillard F.P."/>
            <person name="Paul Ross R."/>
            <person name="Yang R."/>
            <person name="Briner A.E."/>
            <person name="Felis G.E."/>
            <person name="de Vos W.M."/>
            <person name="Barrangou R."/>
            <person name="Klaenhammer T.R."/>
            <person name="Caufield P.W."/>
            <person name="Cui Y."/>
            <person name="Zhang H."/>
            <person name="O'Toole P.W."/>
        </authorList>
    </citation>
    <scope>NUCLEOTIDE SEQUENCE [LARGE SCALE GENOMIC DNA]</scope>
    <source>
        <strain evidence="6 7">DSM 20178</strain>
    </source>
</reference>
<dbReference type="PATRIC" id="fig|1423816.3.peg.2938"/>
<evidence type="ECO:0000256" key="1">
    <source>
        <dbReference type="ARBA" id="ARBA00010466"/>
    </source>
</evidence>
<comment type="caution">
    <text evidence="6">The sequence shown here is derived from an EMBL/GenBank/DDBJ whole genome shotgun (WGS) entry which is preliminary data.</text>
</comment>
<dbReference type="InterPro" id="IPR037171">
    <property type="entry name" value="NagB/RpiA_transferase-like"/>
</dbReference>
<dbReference type="Gene3D" id="1.10.10.60">
    <property type="entry name" value="Homeodomain-like"/>
    <property type="match status" value="1"/>
</dbReference>
<evidence type="ECO:0000256" key="3">
    <source>
        <dbReference type="ARBA" id="ARBA00023125"/>
    </source>
</evidence>
<accession>A0A0R1ET81</accession>
<keyword evidence="3" id="KW-0238">DNA-binding</keyword>
<evidence type="ECO:0000256" key="2">
    <source>
        <dbReference type="ARBA" id="ARBA00023015"/>
    </source>
</evidence>
<dbReference type="PANTHER" id="PTHR34294">
    <property type="entry name" value="TRANSCRIPTIONAL REGULATOR-RELATED"/>
    <property type="match status" value="1"/>
</dbReference>
<dbReference type="GO" id="GO:0003677">
    <property type="term" value="F:DNA binding"/>
    <property type="evidence" value="ECO:0007669"/>
    <property type="project" value="UniProtKB-KW"/>
</dbReference>
<dbReference type="InterPro" id="IPR007324">
    <property type="entry name" value="Sugar-bd_dom_put"/>
</dbReference>
<dbReference type="GO" id="GO:0006352">
    <property type="term" value="P:DNA-templated transcription initiation"/>
    <property type="evidence" value="ECO:0007669"/>
    <property type="project" value="InterPro"/>
</dbReference>
<keyword evidence="2" id="KW-0805">Transcription regulation</keyword>
<dbReference type="EMBL" id="AZCT01000007">
    <property type="protein sequence ID" value="KRK12473.1"/>
    <property type="molecule type" value="Genomic_DNA"/>
</dbReference>
<gene>
    <name evidence="6" type="ORF">FD51_GL002823</name>
</gene>
<dbReference type="InterPro" id="IPR051054">
    <property type="entry name" value="SorC_transcr_regulators"/>
</dbReference>
<sequence length="315" mass="34653">MAQEPTDQSLILKVAILYYERNYTQEEVATKIGVSRPAISKLLHEARELGLVKFFIQDINKHVVELEVELQERYGLTNVKVVSTDNDRTNEAIQMQVGQLSAKYLASLVTKVKTIGIGWGHAVSQLVEQADYLTAPHVTVVPLIGGLGLVNLEIHSNYLVAELAMKLHARYTTFYAPVIADSATEAEELKKSSLVSSAIDAAKNVDAVFIGIGNNVRDSTWADLGYITDDEIKELEQANAIGDVVANFIDPNCHEVETEFSKRLIGISIDDLRKIPNVVAMAVGPAKTASLKTLLEHKLINSLFIDQDLAETILK</sequence>
<dbReference type="RefSeq" id="WP_010492846.1">
    <property type="nucleotide sequence ID" value="NZ_AZCT01000007.1"/>
</dbReference>
<dbReference type="AlphaFoldDB" id="A0A0R1ET81"/>
<feature type="domain" description="HTH cro/C1-type" evidence="5">
    <location>
        <begin position="20"/>
        <end position="42"/>
    </location>
</feature>
<dbReference type="Gene3D" id="3.40.50.1360">
    <property type="match status" value="1"/>
</dbReference>
<dbReference type="InterPro" id="IPR010982">
    <property type="entry name" value="Lambda_DNA-bd_dom_sf"/>
</dbReference>
<keyword evidence="4" id="KW-0804">Transcription</keyword>
<comment type="similarity">
    <text evidence="1">Belongs to the SorC transcriptional regulatory family.</text>
</comment>
<proteinExistence type="inferred from homology"/>
<evidence type="ECO:0000313" key="6">
    <source>
        <dbReference type="EMBL" id="KRK12473.1"/>
    </source>
</evidence>
<dbReference type="Pfam" id="PF04545">
    <property type="entry name" value="Sigma70_r4"/>
    <property type="match status" value="1"/>
</dbReference>
<dbReference type="PROSITE" id="PS50943">
    <property type="entry name" value="HTH_CROC1"/>
    <property type="match status" value="1"/>
</dbReference>
<dbReference type="Proteomes" id="UP000051984">
    <property type="component" value="Unassembled WGS sequence"/>
</dbReference>